<sequence>MKLNKLTSAILGSAILLTSAIPHVFAAEPTYASLSPANETKIGTSAYFTKQLSWGGGATNTYYVEYWNGVTTSFYDPKANYYSTYSTSYYNKGSLSTKTWYTSLYVSNGTSDAAYGSVTLKDR</sequence>
<reference evidence="1 2" key="1">
    <citation type="submission" date="2017-05" db="EMBL/GenBank/DDBJ databases">
        <title>The genome sequence of Geobacillus thermocatenulatus DSM 730.</title>
        <authorList>
            <person name="Ramaloko W.T."/>
            <person name="Koen N."/>
            <person name="Polliack S."/>
            <person name="Aliyu H."/>
            <person name="Lebre P."/>
            <person name="Mohr T."/>
            <person name="Oswald F."/>
            <person name="Zwick M."/>
            <person name="Neumann A."/>
            <person name="Syldatk C."/>
            <person name="Cowan D."/>
            <person name="De Maayer P."/>
        </authorList>
    </citation>
    <scope>NUCLEOTIDE SEQUENCE [LARGE SCALE GENOMIC DNA]</scope>
    <source>
        <strain evidence="1 2">BGSC 93A1</strain>
    </source>
</reference>
<dbReference type="Proteomes" id="UP000198378">
    <property type="component" value="Unassembled WGS sequence"/>
</dbReference>
<keyword evidence="2" id="KW-1185">Reference proteome</keyword>
<evidence type="ECO:0000313" key="2">
    <source>
        <dbReference type="Proteomes" id="UP000198378"/>
    </source>
</evidence>
<gene>
    <name evidence="1" type="ORF">B9L19_06410</name>
</gene>
<proteinExistence type="predicted"/>
<protein>
    <submittedName>
        <fullName evidence="1">Uncharacterized protein</fullName>
    </submittedName>
</protein>
<organism evidence="1 2">
    <name type="scientific">Geobacillus thermocatenulatus</name>
    <dbReference type="NCBI Taxonomy" id="33938"/>
    <lineage>
        <taxon>Bacteria</taxon>
        <taxon>Bacillati</taxon>
        <taxon>Bacillota</taxon>
        <taxon>Bacilli</taxon>
        <taxon>Bacillales</taxon>
        <taxon>Anoxybacillaceae</taxon>
        <taxon>Geobacillus</taxon>
        <taxon>Geobacillus thermoleovorans group</taxon>
    </lineage>
</organism>
<dbReference type="KEGG" id="gtm:GT3921_07625"/>
<evidence type="ECO:0000313" key="1">
    <source>
        <dbReference type="EMBL" id="OXB89684.1"/>
    </source>
</evidence>
<dbReference type="AlphaFoldDB" id="A0A226QCG9"/>
<dbReference type="EMBL" id="NEWK01000001">
    <property type="protein sequence ID" value="OXB89684.1"/>
    <property type="molecule type" value="Genomic_DNA"/>
</dbReference>
<name>A0A226QCG9_9BACL</name>
<dbReference type="RefSeq" id="WP_025949006.1">
    <property type="nucleotide sequence ID" value="NZ_CP018058.1"/>
</dbReference>
<accession>A0A226QCG9</accession>
<comment type="caution">
    <text evidence="1">The sequence shown here is derived from an EMBL/GenBank/DDBJ whole genome shotgun (WGS) entry which is preliminary data.</text>
</comment>